<reference evidence="1 2" key="1">
    <citation type="journal article" date="2016" name="Front. Microbiol.">
        <title>Genomic Resource of Rice Seed Associated Bacteria.</title>
        <authorList>
            <person name="Midha S."/>
            <person name="Bansal K."/>
            <person name="Sharma S."/>
            <person name="Kumar N."/>
            <person name="Patil P.P."/>
            <person name="Chaudhry V."/>
            <person name="Patil P.B."/>
        </authorList>
    </citation>
    <scope>NUCLEOTIDE SEQUENCE [LARGE SCALE GENOMIC DNA]</scope>
    <source>
        <strain evidence="1 2">NS319</strain>
    </source>
</reference>
<gene>
    <name evidence="1" type="ORF">NS319_10205</name>
</gene>
<dbReference type="EMBL" id="LDTD01000066">
    <property type="protein sequence ID" value="KTT69512.1"/>
    <property type="molecule type" value="Genomic_DNA"/>
</dbReference>
<dbReference type="PATRIC" id="fig|33051.3.peg.3214"/>
<sequence length="100" mass="10477">MFDVQQAEVATSSLPAPIAGPVMVLPRSCPAPTTTGEVVVCGRKDDRSLRLGPMPDPPPADGLLSRPLRFQLAPGISFGFQRGGGFGLRTEFGPGRKSGE</sequence>
<evidence type="ECO:0000313" key="2">
    <source>
        <dbReference type="Proteomes" id="UP000072867"/>
    </source>
</evidence>
<name>A0A147HX35_9SPHN</name>
<dbReference type="AlphaFoldDB" id="A0A147HX35"/>
<evidence type="ECO:0000313" key="1">
    <source>
        <dbReference type="EMBL" id="KTT69512.1"/>
    </source>
</evidence>
<comment type="caution">
    <text evidence="1">The sequence shown here is derived from an EMBL/GenBank/DDBJ whole genome shotgun (WGS) entry which is preliminary data.</text>
</comment>
<proteinExistence type="predicted"/>
<dbReference type="Proteomes" id="UP000072867">
    <property type="component" value="Unassembled WGS sequence"/>
</dbReference>
<organism evidence="1 2">
    <name type="scientific">Sphingomonas sanguinis</name>
    <dbReference type="NCBI Taxonomy" id="33051"/>
    <lineage>
        <taxon>Bacteria</taxon>
        <taxon>Pseudomonadati</taxon>
        <taxon>Pseudomonadota</taxon>
        <taxon>Alphaproteobacteria</taxon>
        <taxon>Sphingomonadales</taxon>
        <taxon>Sphingomonadaceae</taxon>
        <taxon>Sphingomonas</taxon>
    </lineage>
</organism>
<protein>
    <submittedName>
        <fullName evidence="1">Uncharacterized protein</fullName>
    </submittedName>
</protein>
<accession>A0A147HX35</accession>